<dbReference type="InterPro" id="IPR045136">
    <property type="entry name" value="Iah1-like"/>
</dbReference>
<reference evidence="2 3" key="1">
    <citation type="submission" date="2016-04" db="EMBL/GenBank/DDBJ databases">
        <title>A degradative enzymes factory behind the ericoid mycorrhizal symbiosis.</title>
        <authorList>
            <consortium name="DOE Joint Genome Institute"/>
            <person name="Martino E."/>
            <person name="Morin E."/>
            <person name="Grelet G."/>
            <person name="Kuo A."/>
            <person name="Kohler A."/>
            <person name="Daghino S."/>
            <person name="Barry K."/>
            <person name="Choi C."/>
            <person name="Cichocki N."/>
            <person name="Clum A."/>
            <person name="Copeland A."/>
            <person name="Hainaut M."/>
            <person name="Haridas S."/>
            <person name="Labutti K."/>
            <person name="Lindquist E."/>
            <person name="Lipzen A."/>
            <person name="Khouja H.-R."/>
            <person name="Murat C."/>
            <person name="Ohm R."/>
            <person name="Olson A."/>
            <person name="Spatafora J."/>
            <person name="Veneault-Fourrey C."/>
            <person name="Henrissat B."/>
            <person name="Grigoriev I."/>
            <person name="Martin F."/>
            <person name="Perotto S."/>
        </authorList>
    </citation>
    <scope>NUCLEOTIDE SEQUENCE [LARGE SCALE GENOMIC DNA]</scope>
    <source>
        <strain evidence="2 3">F</strain>
    </source>
</reference>
<dbReference type="GO" id="GO:0016787">
    <property type="term" value="F:hydrolase activity"/>
    <property type="evidence" value="ECO:0007669"/>
    <property type="project" value="UniProtKB-KW"/>
</dbReference>
<evidence type="ECO:0000313" key="2">
    <source>
        <dbReference type="EMBL" id="PMD40691.1"/>
    </source>
</evidence>
<dbReference type="CDD" id="cd01838">
    <property type="entry name" value="Isoamyl_acetate_hydrolase_like"/>
    <property type="match status" value="1"/>
</dbReference>
<dbReference type="PANTHER" id="PTHR14209:SF19">
    <property type="entry name" value="ISOAMYL ACETATE-HYDROLYZING ESTERASE 1 HOMOLOG"/>
    <property type="match status" value="1"/>
</dbReference>
<feature type="domain" description="SGNH hydrolase-type esterase" evidence="1">
    <location>
        <begin position="11"/>
        <end position="221"/>
    </location>
</feature>
<dbReference type="PANTHER" id="PTHR14209">
    <property type="entry name" value="ISOAMYL ACETATE-HYDROLYZING ESTERASE 1"/>
    <property type="match status" value="1"/>
</dbReference>
<dbReference type="InterPro" id="IPR013830">
    <property type="entry name" value="SGNH_hydro"/>
</dbReference>
<sequence>MTSKQYPQFILFGDSIIQFSSLLRDGFCFGAGLEEHCQRRLDVINRGFSGYNTANALAILQDLIPSPSCAKVEYVLILFGANDSCLKDGPTEQHVPLQQYRTNLKTILSHSSIEARQPTIFLVTPPPINEAHLWEFDSKKGYSDVTRHQKVTAQYAEVVREVAKENEHKKVVLIDLWEALMKESRQRLPPTNDGQSKMNDDEGLRKLLVDGLHLTGAGYKIFLDMLLPLVGPEWTTEDPDNPLWVFPHWSTAPKMG</sequence>
<gene>
    <name evidence="2" type="ORF">L207DRAFT_343437</name>
</gene>
<dbReference type="EMBL" id="KZ613945">
    <property type="protein sequence ID" value="PMD40691.1"/>
    <property type="molecule type" value="Genomic_DNA"/>
</dbReference>
<dbReference type="Pfam" id="PF13472">
    <property type="entry name" value="Lipase_GDSL_2"/>
    <property type="match status" value="1"/>
</dbReference>
<keyword evidence="3" id="KW-1185">Reference proteome</keyword>
<dbReference type="Proteomes" id="UP000235786">
    <property type="component" value="Unassembled WGS sequence"/>
</dbReference>
<evidence type="ECO:0000313" key="3">
    <source>
        <dbReference type="Proteomes" id="UP000235786"/>
    </source>
</evidence>
<proteinExistence type="predicted"/>
<accession>A0A2J6RQA9</accession>
<keyword evidence="2" id="KW-0378">Hydrolase</keyword>
<evidence type="ECO:0000259" key="1">
    <source>
        <dbReference type="Pfam" id="PF13472"/>
    </source>
</evidence>
<dbReference type="STRING" id="1149755.A0A2J6RQA9"/>
<dbReference type="SUPFAM" id="SSF52266">
    <property type="entry name" value="SGNH hydrolase"/>
    <property type="match status" value="1"/>
</dbReference>
<dbReference type="InterPro" id="IPR036514">
    <property type="entry name" value="SGNH_hydro_sf"/>
</dbReference>
<dbReference type="AlphaFoldDB" id="A0A2J6RQA9"/>
<protein>
    <submittedName>
        <fullName evidence="2">SGNH hydrolase</fullName>
    </submittedName>
</protein>
<organism evidence="2 3">
    <name type="scientific">Hyaloscypha variabilis (strain UAMH 11265 / GT02V1 / F)</name>
    <name type="common">Meliniomyces variabilis</name>
    <dbReference type="NCBI Taxonomy" id="1149755"/>
    <lineage>
        <taxon>Eukaryota</taxon>
        <taxon>Fungi</taxon>
        <taxon>Dikarya</taxon>
        <taxon>Ascomycota</taxon>
        <taxon>Pezizomycotina</taxon>
        <taxon>Leotiomycetes</taxon>
        <taxon>Helotiales</taxon>
        <taxon>Hyaloscyphaceae</taxon>
        <taxon>Hyaloscypha</taxon>
        <taxon>Hyaloscypha variabilis</taxon>
    </lineage>
</organism>
<dbReference type="Gene3D" id="3.40.50.1110">
    <property type="entry name" value="SGNH hydrolase"/>
    <property type="match status" value="1"/>
</dbReference>
<name>A0A2J6RQA9_HYAVF</name>
<dbReference type="OrthoDB" id="671439at2759"/>